<evidence type="ECO:0000313" key="3">
    <source>
        <dbReference type="Proteomes" id="UP000033070"/>
    </source>
</evidence>
<protein>
    <recommendedName>
        <fullName evidence="4">DUF3301 domain-containing protein</fullName>
    </recommendedName>
</protein>
<dbReference type="Pfam" id="PF11743">
    <property type="entry name" value="DUF3301"/>
    <property type="match status" value="1"/>
</dbReference>
<dbReference type="EMBL" id="AP018738">
    <property type="protein sequence ID" value="BBE51740.1"/>
    <property type="molecule type" value="Genomic_DNA"/>
</dbReference>
<accession>A0A2Z6GE80</accession>
<evidence type="ECO:0000256" key="1">
    <source>
        <dbReference type="SAM" id="Phobius"/>
    </source>
</evidence>
<name>A0A2Z6GE80_9PROT</name>
<dbReference type="InterPro" id="IPR021732">
    <property type="entry name" value="DUF3301"/>
</dbReference>
<feature type="transmembrane region" description="Helical" evidence="1">
    <location>
        <begin position="6"/>
        <end position="26"/>
    </location>
</feature>
<gene>
    <name evidence="2" type="ORF">OYT1_ch2220</name>
</gene>
<evidence type="ECO:0000313" key="2">
    <source>
        <dbReference type="EMBL" id="BBE51740.1"/>
    </source>
</evidence>
<keyword evidence="1" id="KW-0812">Transmembrane</keyword>
<keyword evidence="1" id="KW-1133">Transmembrane helix</keyword>
<dbReference type="OrthoDB" id="5959530at2"/>
<evidence type="ECO:0008006" key="4">
    <source>
        <dbReference type="Google" id="ProtNLM"/>
    </source>
</evidence>
<sequence>MDSTSLIFLLLLAGGVWFWLSSIRVLELARSAGREACIRANVQFLDDTVASIGVSLVRDAFGRRVLRRTYRFEFSETGNSRIEGRVVMQGESVESVTMDPYLVVT</sequence>
<keyword evidence="1" id="KW-0472">Membrane</keyword>
<keyword evidence="3" id="KW-1185">Reference proteome</keyword>
<proteinExistence type="predicted"/>
<dbReference type="RefSeq" id="WP_062626378.1">
    <property type="nucleotide sequence ID" value="NZ_AP018738.1"/>
</dbReference>
<reference evidence="2 3" key="1">
    <citation type="submission" date="2018-06" db="EMBL/GenBank/DDBJ databases">
        <title>OYT1 Genome Sequencing.</title>
        <authorList>
            <person name="Kato S."/>
            <person name="Itoh T."/>
            <person name="Ohkuma M."/>
        </authorList>
    </citation>
    <scope>NUCLEOTIDE SEQUENCE [LARGE SCALE GENOMIC DNA]</scope>
    <source>
        <strain evidence="2 3">OYT1</strain>
    </source>
</reference>
<dbReference type="Proteomes" id="UP000033070">
    <property type="component" value="Chromosome"/>
</dbReference>
<dbReference type="AlphaFoldDB" id="A0A2Z6GE80"/>
<dbReference type="KEGG" id="fam:OYT1_ch2220"/>
<dbReference type="STRING" id="1188319.OYT1_01209"/>
<organism evidence="2 3">
    <name type="scientific">Ferriphaselus amnicola</name>
    <dbReference type="NCBI Taxonomy" id="1188319"/>
    <lineage>
        <taxon>Bacteria</taxon>
        <taxon>Pseudomonadati</taxon>
        <taxon>Pseudomonadota</taxon>
        <taxon>Betaproteobacteria</taxon>
        <taxon>Nitrosomonadales</taxon>
        <taxon>Gallionellaceae</taxon>
        <taxon>Ferriphaselus</taxon>
    </lineage>
</organism>